<evidence type="ECO:0000313" key="1">
    <source>
        <dbReference type="EMBL" id="GBL91517.1"/>
    </source>
</evidence>
<dbReference type="Proteomes" id="UP000499080">
    <property type="component" value="Unassembled WGS sequence"/>
</dbReference>
<organism evidence="1 2">
    <name type="scientific">Araneus ventricosus</name>
    <name type="common">Orbweaver spider</name>
    <name type="synonym">Epeira ventricosa</name>
    <dbReference type="NCBI Taxonomy" id="182803"/>
    <lineage>
        <taxon>Eukaryota</taxon>
        <taxon>Metazoa</taxon>
        <taxon>Ecdysozoa</taxon>
        <taxon>Arthropoda</taxon>
        <taxon>Chelicerata</taxon>
        <taxon>Arachnida</taxon>
        <taxon>Araneae</taxon>
        <taxon>Araneomorphae</taxon>
        <taxon>Entelegynae</taxon>
        <taxon>Araneoidea</taxon>
        <taxon>Araneidae</taxon>
        <taxon>Araneus</taxon>
    </lineage>
</organism>
<dbReference type="EMBL" id="BGPR01000079">
    <property type="protein sequence ID" value="GBL91517.1"/>
    <property type="molecule type" value="Genomic_DNA"/>
</dbReference>
<name>A0A4Y2BIG6_ARAVE</name>
<reference evidence="1 2" key="1">
    <citation type="journal article" date="2019" name="Sci. Rep.">
        <title>Orb-weaving spider Araneus ventricosus genome elucidates the spidroin gene catalogue.</title>
        <authorList>
            <person name="Kono N."/>
            <person name="Nakamura H."/>
            <person name="Ohtoshi R."/>
            <person name="Moran D.A.P."/>
            <person name="Shinohara A."/>
            <person name="Yoshida Y."/>
            <person name="Fujiwara M."/>
            <person name="Mori M."/>
            <person name="Tomita M."/>
            <person name="Arakawa K."/>
        </authorList>
    </citation>
    <scope>NUCLEOTIDE SEQUENCE [LARGE SCALE GENOMIC DNA]</scope>
</reference>
<gene>
    <name evidence="1" type="ORF">AVEN_136979_1</name>
</gene>
<evidence type="ECO:0000313" key="2">
    <source>
        <dbReference type="Proteomes" id="UP000499080"/>
    </source>
</evidence>
<sequence>MHQPLPKEICPVIANVINTTTLPWMHDAPEKREPAYLSGKFSSLTQWRSKIFSGRPRRHMESSSTCKRIYSPNRDIEKIPAPLRSHISSPNLSPSRQDDRQFVAKVRGPGFGCCQSSYTYPCKTLFPTIRPTLLGGDFPCY</sequence>
<proteinExistence type="predicted"/>
<protein>
    <submittedName>
        <fullName evidence="1">Uncharacterized protein</fullName>
    </submittedName>
</protein>
<keyword evidence="2" id="KW-1185">Reference proteome</keyword>
<dbReference type="AlphaFoldDB" id="A0A4Y2BIG6"/>
<comment type="caution">
    <text evidence="1">The sequence shown here is derived from an EMBL/GenBank/DDBJ whole genome shotgun (WGS) entry which is preliminary data.</text>
</comment>
<accession>A0A4Y2BIG6</accession>